<keyword evidence="2" id="KW-0238">DNA-binding</keyword>
<dbReference type="InterPro" id="IPR035418">
    <property type="entry name" value="AraC-bd_2"/>
</dbReference>
<dbReference type="Proteomes" id="UP001470809">
    <property type="component" value="Chromosome"/>
</dbReference>
<dbReference type="EMBL" id="CP151767">
    <property type="protein sequence ID" value="WZU69353.1"/>
    <property type="molecule type" value="Genomic_DNA"/>
</dbReference>
<feature type="domain" description="HTH araC/xylS-type" evidence="4">
    <location>
        <begin position="211"/>
        <end position="312"/>
    </location>
</feature>
<dbReference type="GO" id="GO:0043565">
    <property type="term" value="F:sequence-specific DNA binding"/>
    <property type="evidence" value="ECO:0007669"/>
    <property type="project" value="InterPro"/>
</dbReference>
<reference evidence="5" key="1">
    <citation type="submission" date="2024-08" db="EMBL/GenBank/DDBJ databases">
        <title>Phylogenomic analyses of a clade within the roseobacter group suggest taxonomic reassignments of species of the genera Aestuariivita, Citreicella, Loktanella, Nautella, Pelagibaca, Ruegeria, Thalassobius, Thiobacimonas and Tropicibacter, and the proposal o.</title>
        <authorList>
            <person name="Jeon C.O."/>
        </authorList>
    </citation>
    <scope>NUCLEOTIDE SEQUENCE</scope>
    <source>
        <strain evidence="5">SS1-5</strain>
    </source>
</reference>
<dbReference type="PROSITE" id="PS01124">
    <property type="entry name" value="HTH_ARAC_FAMILY_2"/>
    <property type="match status" value="1"/>
</dbReference>
<sequence>MIEYSTDKYDGPTAFAFWRDVICDAYLPIHCETPDRDRFDGRIALERLSGLDISQVWGSPQHIARRRNDIARNAEAYFMVSLQRDHTSQVSQCGRTALLQPGDFAIYSTTEPYEIKCDDRVDQLIFQIPYDTLLARVPHVELLTGQRIDGQDVLGSMISQQLQQCARTVGAQAPTVRQHLTDMMVDLVATGLSTLPDGQVELSRPKLLLLSRAKSTIRANLRDMRLDRNFVGELMGMSPRNLARCFEKEGISIASYIRQARLEAIADDLVDPRMLQASISEIAVKWGMTNFQHLSKLFKQTYGMSPRDYRNRYRLH</sequence>
<dbReference type="InterPro" id="IPR050204">
    <property type="entry name" value="AraC_XylS_family_regulators"/>
</dbReference>
<evidence type="ECO:0000313" key="5">
    <source>
        <dbReference type="EMBL" id="WZU69353.1"/>
    </source>
</evidence>
<name>A0AAN0MGB2_9RHOB</name>
<keyword evidence="1" id="KW-0805">Transcription regulation</keyword>
<dbReference type="InterPro" id="IPR018060">
    <property type="entry name" value="HTH_AraC"/>
</dbReference>
<dbReference type="RefSeq" id="WP_342078645.1">
    <property type="nucleotide sequence ID" value="NZ_CP151767.2"/>
</dbReference>
<dbReference type="InterPro" id="IPR009057">
    <property type="entry name" value="Homeodomain-like_sf"/>
</dbReference>
<dbReference type="PANTHER" id="PTHR46796">
    <property type="entry name" value="HTH-TYPE TRANSCRIPTIONAL ACTIVATOR RHAS-RELATED"/>
    <property type="match status" value="1"/>
</dbReference>
<dbReference type="SUPFAM" id="SSF46689">
    <property type="entry name" value="Homeodomain-like"/>
    <property type="match status" value="1"/>
</dbReference>
<evidence type="ECO:0000256" key="3">
    <source>
        <dbReference type="ARBA" id="ARBA00023163"/>
    </source>
</evidence>
<dbReference type="KEGG" id="yrh:AABB31_11185"/>
<dbReference type="AlphaFoldDB" id="A0AAN0MGB2"/>
<dbReference type="InterPro" id="IPR018062">
    <property type="entry name" value="HTH_AraC-typ_CS"/>
</dbReference>
<proteinExistence type="predicted"/>
<evidence type="ECO:0000256" key="1">
    <source>
        <dbReference type="ARBA" id="ARBA00023015"/>
    </source>
</evidence>
<dbReference type="Gene3D" id="1.10.10.60">
    <property type="entry name" value="Homeodomain-like"/>
    <property type="match status" value="1"/>
</dbReference>
<accession>A0AAN0MGB2</accession>
<evidence type="ECO:0000259" key="4">
    <source>
        <dbReference type="PROSITE" id="PS01124"/>
    </source>
</evidence>
<keyword evidence="6" id="KW-1185">Reference proteome</keyword>
<dbReference type="GO" id="GO:0003700">
    <property type="term" value="F:DNA-binding transcription factor activity"/>
    <property type="evidence" value="ECO:0007669"/>
    <property type="project" value="InterPro"/>
</dbReference>
<dbReference type="SMART" id="SM00342">
    <property type="entry name" value="HTH_ARAC"/>
    <property type="match status" value="1"/>
</dbReference>
<dbReference type="PANTHER" id="PTHR46796:SF6">
    <property type="entry name" value="ARAC SUBFAMILY"/>
    <property type="match status" value="1"/>
</dbReference>
<dbReference type="Pfam" id="PF12833">
    <property type="entry name" value="HTH_18"/>
    <property type="match status" value="1"/>
</dbReference>
<evidence type="ECO:0000256" key="2">
    <source>
        <dbReference type="ARBA" id="ARBA00023125"/>
    </source>
</evidence>
<protein>
    <submittedName>
        <fullName evidence="5">Helix-turn-helix domain-containing protein</fullName>
    </submittedName>
</protein>
<organism evidence="5 6">
    <name type="scientific">Yoonia rhodophyticola</name>
    <dbReference type="NCBI Taxonomy" id="3137370"/>
    <lineage>
        <taxon>Bacteria</taxon>
        <taxon>Pseudomonadati</taxon>
        <taxon>Pseudomonadota</taxon>
        <taxon>Alphaproteobacteria</taxon>
        <taxon>Rhodobacterales</taxon>
        <taxon>Paracoccaceae</taxon>
        <taxon>Yoonia</taxon>
    </lineage>
</organism>
<evidence type="ECO:0000313" key="6">
    <source>
        <dbReference type="Proteomes" id="UP001470809"/>
    </source>
</evidence>
<dbReference type="Pfam" id="PF14525">
    <property type="entry name" value="AraC_binding_2"/>
    <property type="match status" value="1"/>
</dbReference>
<dbReference type="PROSITE" id="PS00041">
    <property type="entry name" value="HTH_ARAC_FAMILY_1"/>
    <property type="match status" value="1"/>
</dbReference>
<keyword evidence="3" id="KW-0804">Transcription</keyword>
<gene>
    <name evidence="5" type="ORF">AABB31_11185</name>
</gene>